<dbReference type="SUPFAM" id="SSF53335">
    <property type="entry name" value="S-adenosyl-L-methionine-dependent methyltransferases"/>
    <property type="match status" value="1"/>
</dbReference>
<dbReference type="PROSITE" id="PS51683">
    <property type="entry name" value="SAM_OMT_II"/>
    <property type="match status" value="1"/>
</dbReference>
<dbReference type="GO" id="GO:0032259">
    <property type="term" value="P:methylation"/>
    <property type="evidence" value="ECO:0007669"/>
    <property type="project" value="UniProtKB-KW"/>
</dbReference>
<name>A0A2D3VQC9_9PEZI</name>
<feature type="domain" description="O-methyltransferase C-terminal" evidence="4">
    <location>
        <begin position="4"/>
        <end position="96"/>
    </location>
</feature>
<proteinExistence type="predicted"/>
<keyword evidence="6" id="KW-1185">Reference proteome</keyword>
<dbReference type="EMBL" id="FJUY01000027">
    <property type="protein sequence ID" value="CZT25474.1"/>
    <property type="molecule type" value="Genomic_DNA"/>
</dbReference>
<keyword evidence="1" id="KW-0489">Methyltransferase</keyword>
<dbReference type="OrthoDB" id="2410195at2759"/>
<dbReference type="InterPro" id="IPR001077">
    <property type="entry name" value="COMT_C"/>
</dbReference>
<evidence type="ECO:0000313" key="5">
    <source>
        <dbReference type="EMBL" id="CZT25474.1"/>
    </source>
</evidence>
<keyword evidence="3" id="KW-0949">S-adenosyl-L-methionine</keyword>
<gene>
    <name evidence="5" type="ORF">RCC_11206</name>
</gene>
<sequence>MSHDFFDEQPVKGARVYYIHHSVLNDWPDAACLRILKPLVTAMERNYSKLLIIEPIVTDRDADPEITGLDIVMMSLFSACERQESAWRSSLLADAGLTVVKIWTHPEVSESL</sequence>
<dbReference type="PANTHER" id="PTHR43712">
    <property type="entry name" value="PUTATIVE (AFU_ORTHOLOGUE AFUA_4G14580)-RELATED"/>
    <property type="match status" value="1"/>
</dbReference>
<dbReference type="RefSeq" id="XP_023632197.1">
    <property type="nucleotide sequence ID" value="XM_023776429.1"/>
</dbReference>
<evidence type="ECO:0000259" key="4">
    <source>
        <dbReference type="Pfam" id="PF00891"/>
    </source>
</evidence>
<evidence type="ECO:0000313" key="6">
    <source>
        <dbReference type="Proteomes" id="UP000225277"/>
    </source>
</evidence>
<dbReference type="Proteomes" id="UP000225277">
    <property type="component" value="Unassembled WGS sequence"/>
</dbReference>
<dbReference type="Pfam" id="PF00891">
    <property type="entry name" value="Methyltransf_2"/>
    <property type="match status" value="1"/>
</dbReference>
<evidence type="ECO:0000256" key="3">
    <source>
        <dbReference type="ARBA" id="ARBA00022691"/>
    </source>
</evidence>
<accession>A0A2D3VQC9</accession>
<reference evidence="5 6" key="1">
    <citation type="submission" date="2016-03" db="EMBL/GenBank/DDBJ databases">
        <authorList>
            <person name="Ploux O."/>
        </authorList>
    </citation>
    <scope>NUCLEOTIDE SEQUENCE [LARGE SCALE GENOMIC DNA]</scope>
    <source>
        <strain evidence="5 6">URUG2</strain>
    </source>
</reference>
<keyword evidence="2" id="KW-0808">Transferase</keyword>
<evidence type="ECO:0000256" key="1">
    <source>
        <dbReference type="ARBA" id="ARBA00022603"/>
    </source>
</evidence>
<dbReference type="GeneID" id="35606233"/>
<dbReference type="AlphaFoldDB" id="A0A2D3VQC9"/>
<dbReference type="Gene3D" id="3.40.50.150">
    <property type="entry name" value="Vaccinia Virus protein VP39"/>
    <property type="match status" value="1"/>
</dbReference>
<dbReference type="InterPro" id="IPR016461">
    <property type="entry name" value="COMT-like"/>
</dbReference>
<protein>
    <recommendedName>
        <fullName evidence="4">O-methyltransferase C-terminal domain-containing protein</fullName>
    </recommendedName>
</protein>
<dbReference type="GO" id="GO:0008171">
    <property type="term" value="F:O-methyltransferase activity"/>
    <property type="evidence" value="ECO:0007669"/>
    <property type="project" value="InterPro"/>
</dbReference>
<dbReference type="InterPro" id="IPR029063">
    <property type="entry name" value="SAM-dependent_MTases_sf"/>
</dbReference>
<organism evidence="5 6">
    <name type="scientific">Ramularia collo-cygni</name>
    <dbReference type="NCBI Taxonomy" id="112498"/>
    <lineage>
        <taxon>Eukaryota</taxon>
        <taxon>Fungi</taxon>
        <taxon>Dikarya</taxon>
        <taxon>Ascomycota</taxon>
        <taxon>Pezizomycotina</taxon>
        <taxon>Dothideomycetes</taxon>
        <taxon>Dothideomycetidae</taxon>
        <taxon>Mycosphaerellales</taxon>
        <taxon>Mycosphaerellaceae</taxon>
        <taxon>Ramularia</taxon>
    </lineage>
</organism>
<evidence type="ECO:0000256" key="2">
    <source>
        <dbReference type="ARBA" id="ARBA00022679"/>
    </source>
</evidence>
<dbReference type="STRING" id="112498.A0A2D3VQC9"/>
<dbReference type="PANTHER" id="PTHR43712:SF1">
    <property type="entry name" value="HYPOTHETICAL O-METHYLTRANSFERASE (EUROFUNG)-RELATED"/>
    <property type="match status" value="1"/>
</dbReference>